<dbReference type="GO" id="GO:0016787">
    <property type="term" value="F:hydrolase activity"/>
    <property type="evidence" value="ECO:0007669"/>
    <property type="project" value="UniProtKB-KW"/>
</dbReference>
<evidence type="ECO:0000256" key="3">
    <source>
        <dbReference type="RuleBase" id="RU361235"/>
    </source>
</evidence>
<sequence>MGGSRGDPRTRPLRGATMIRIGVLCLLCLLSLPAFGDGERPRVQVEAGPLAGERREGVDRFLGIPYAAAPTGERRWRPPAPATGWDGLRDVTVAGAACPQASQQAIGVAPARQDEDCLFLNVWAPADAERLPVMVWIHGGAHRFGAGSLPYYEGASLAGRGVVVVTLNYRLGYLGYFSHPALDGEDAGGNFGFMDQLAALHWVQRNIAAFGGDPARVTVFGESAGGVAVLMLMASPEAEGLFAGAIVQSGGGWAMLPDAVAMRRRVQAGLDRIDMPADADASVLRAVPAERLVDAIAADRSLGFGPFVDGVSVVRQPVDVFRNGRQASVPLLIGSNTWEGSLMQALDPGEQGRRLADSKAVRELYRNETQDDAVRQQLLFGDLVFGAPARWIAAMQARKSSAWLYRFGYVRSGRRGQVPGVGHGSEIPYVFDVLGRSGGGASMSEMSEADLRMSRDVADCWVAFATHGRPDCVFAPWDAYSRRRDNTMDIADDEARQVQRLRAPILDAIDRFFSPDARR</sequence>
<comment type="similarity">
    <text evidence="1 3">Belongs to the type-B carboxylesterase/lipase family.</text>
</comment>
<keyword evidence="2 3" id="KW-0378">Hydrolase</keyword>
<dbReference type="PROSITE" id="PS00122">
    <property type="entry name" value="CARBOXYLESTERASE_B_1"/>
    <property type="match status" value="1"/>
</dbReference>
<dbReference type="PROSITE" id="PS00941">
    <property type="entry name" value="CARBOXYLESTERASE_B_2"/>
    <property type="match status" value="1"/>
</dbReference>
<dbReference type="InterPro" id="IPR029058">
    <property type="entry name" value="AB_hydrolase_fold"/>
</dbReference>
<evidence type="ECO:0000259" key="4">
    <source>
        <dbReference type="Pfam" id="PF00135"/>
    </source>
</evidence>
<dbReference type="Gene3D" id="3.40.50.1820">
    <property type="entry name" value="alpha/beta hydrolase"/>
    <property type="match status" value="1"/>
</dbReference>
<comment type="caution">
    <text evidence="5">The sequence shown here is derived from an EMBL/GenBank/DDBJ whole genome shotgun (WGS) entry which is preliminary data.</text>
</comment>
<dbReference type="PANTHER" id="PTHR11559">
    <property type="entry name" value="CARBOXYLESTERASE"/>
    <property type="match status" value="1"/>
</dbReference>
<accession>A0A4V3AMC2</accession>
<name>A0A4V3AMC2_9GAMM</name>
<dbReference type="EC" id="3.1.1.-" evidence="3"/>
<dbReference type="EMBL" id="SMTF01000003">
    <property type="protein sequence ID" value="TDK26322.1"/>
    <property type="molecule type" value="Genomic_DNA"/>
</dbReference>
<evidence type="ECO:0000256" key="2">
    <source>
        <dbReference type="ARBA" id="ARBA00022801"/>
    </source>
</evidence>
<protein>
    <recommendedName>
        <fullName evidence="3">Carboxylic ester hydrolase</fullName>
        <ecNumber evidence="3">3.1.1.-</ecNumber>
    </recommendedName>
</protein>
<dbReference type="InterPro" id="IPR019826">
    <property type="entry name" value="Carboxylesterase_B_AS"/>
</dbReference>
<dbReference type="InterPro" id="IPR019819">
    <property type="entry name" value="Carboxylesterase_B_CS"/>
</dbReference>
<gene>
    <name evidence="5" type="ORF">E2F46_06980</name>
</gene>
<dbReference type="InterPro" id="IPR002018">
    <property type="entry name" value="CarbesteraseB"/>
</dbReference>
<dbReference type="InterPro" id="IPR050309">
    <property type="entry name" value="Type-B_Carboxylest/Lipase"/>
</dbReference>
<evidence type="ECO:0000313" key="6">
    <source>
        <dbReference type="Proteomes" id="UP000294796"/>
    </source>
</evidence>
<evidence type="ECO:0000313" key="5">
    <source>
        <dbReference type="EMBL" id="TDK26322.1"/>
    </source>
</evidence>
<reference evidence="5 6" key="1">
    <citation type="submission" date="2019-03" db="EMBL/GenBank/DDBJ databases">
        <title>Luteimonas zhaokaii sp.nov., isolated from the rectal contents of Plateau pika in Yushu, Qinghai Province, China.</title>
        <authorList>
            <person name="Zhang G."/>
        </authorList>
    </citation>
    <scope>NUCLEOTIDE SEQUENCE [LARGE SCALE GENOMIC DNA]</scope>
    <source>
        <strain evidence="5 6">B9</strain>
    </source>
</reference>
<evidence type="ECO:0000256" key="1">
    <source>
        <dbReference type="ARBA" id="ARBA00005964"/>
    </source>
</evidence>
<feature type="domain" description="Carboxylesterase type B" evidence="4">
    <location>
        <begin position="40"/>
        <end position="498"/>
    </location>
</feature>
<dbReference type="Proteomes" id="UP000294796">
    <property type="component" value="Unassembled WGS sequence"/>
</dbReference>
<dbReference type="OrthoDB" id="9775851at2"/>
<keyword evidence="6" id="KW-1185">Reference proteome</keyword>
<dbReference type="SUPFAM" id="SSF53474">
    <property type="entry name" value="alpha/beta-Hydrolases"/>
    <property type="match status" value="1"/>
</dbReference>
<dbReference type="AlphaFoldDB" id="A0A4V3AMC2"/>
<dbReference type="Pfam" id="PF00135">
    <property type="entry name" value="COesterase"/>
    <property type="match status" value="1"/>
</dbReference>
<organism evidence="5 6">
    <name type="scientific">Luteimonas aestuarii</name>
    <dbReference type="NCBI Taxonomy" id="453837"/>
    <lineage>
        <taxon>Bacteria</taxon>
        <taxon>Pseudomonadati</taxon>
        <taxon>Pseudomonadota</taxon>
        <taxon>Gammaproteobacteria</taxon>
        <taxon>Lysobacterales</taxon>
        <taxon>Lysobacteraceae</taxon>
        <taxon>Luteimonas</taxon>
    </lineage>
</organism>
<proteinExistence type="inferred from homology"/>